<protein>
    <submittedName>
        <fullName evidence="2">Nitroreductase</fullName>
    </submittedName>
</protein>
<accession>A0A1B2E803</accession>
<name>A0A1B2E803_9BACL</name>
<dbReference type="InterPro" id="IPR000415">
    <property type="entry name" value="Nitroreductase-like"/>
</dbReference>
<dbReference type="Pfam" id="PF00881">
    <property type="entry name" value="Nitroreductase"/>
    <property type="match status" value="1"/>
</dbReference>
<evidence type="ECO:0000313" key="2">
    <source>
        <dbReference type="EMBL" id="ANY76106.1"/>
    </source>
</evidence>
<dbReference type="AlphaFoldDB" id="A0A1B2E803"/>
<dbReference type="KEGG" id="pib:BBD41_27970"/>
<dbReference type="InterPro" id="IPR029479">
    <property type="entry name" value="Nitroreductase"/>
</dbReference>
<feature type="domain" description="Nitroreductase" evidence="1">
    <location>
        <begin position="7"/>
        <end position="166"/>
    </location>
</feature>
<organism evidence="2">
    <name type="scientific">Paenibacillus ihbetae</name>
    <dbReference type="NCBI Taxonomy" id="1870820"/>
    <lineage>
        <taxon>Bacteria</taxon>
        <taxon>Bacillati</taxon>
        <taxon>Bacillota</taxon>
        <taxon>Bacilli</taxon>
        <taxon>Bacillales</taxon>
        <taxon>Paenibacillaceae</taxon>
        <taxon>Paenibacillus</taxon>
    </lineage>
</organism>
<dbReference type="Gene3D" id="3.40.109.10">
    <property type="entry name" value="NADH Oxidase"/>
    <property type="match status" value="2"/>
</dbReference>
<sequence length="343" mass="38855">MNYSQTIRERRTIRRFNPIPVDPDMVVSLLTDAATLYEAEGTPRWRCLYAGSAESRQRLVESMIAKMKESKFGKLIPAKMINYFIKQITDIPSHLIFIAESVSDQRQRDENYAAVCSIMQNFLLLGWEHGLGALWDTDPMLQSESFLAEIGLQEGERFAGILHVGYFDKVPRARRRTPAEQKWTSIVGDGQPDEKQSNNARISEQSILEVLNDAVWAPNDGLREPWRFIYVTGSGAVGKLPVLQGNPSPALLLVVAKEEADSHKQEEDYAAVCCLIQNFQLLVKSKPWYARRTVPEWIYDQDHCKLFGIRPLERIVAVLELGEDDPFSQSAPSAPPLLNLTHL</sequence>
<dbReference type="SUPFAM" id="SSF55469">
    <property type="entry name" value="FMN-dependent nitroreductase-like"/>
    <property type="match status" value="2"/>
</dbReference>
<dbReference type="RefSeq" id="WP_099480033.1">
    <property type="nucleotide sequence ID" value="NZ_CP016809.1"/>
</dbReference>
<reference evidence="2" key="1">
    <citation type="submission" date="2016-08" db="EMBL/GenBank/DDBJ databases">
        <title>Complete Genome Seqeunce of Paenibacillus sp. nov. IHBB 9852 from high altitute lake of Indian trans-Himalayas.</title>
        <authorList>
            <person name="Kiran S."/>
            <person name="Swarnkar M.K."/>
            <person name="Rana A."/>
            <person name="Tewari R."/>
            <person name="Gulati A."/>
        </authorList>
    </citation>
    <scope>NUCLEOTIDE SEQUENCE [LARGE SCALE GENOMIC DNA]</scope>
    <source>
        <strain evidence="2">IHBB 9852</strain>
    </source>
</reference>
<dbReference type="PANTHER" id="PTHR43821">
    <property type="entry name" value="NAD(P)H NITROREDUCTASE YDJA-RELATED"/>
    <property type="match status" value="1"/>
</dbReference>
<dbReference type="EMBL" id="CP016809">
    <property type="protein sequence ID" value="ANY76106.1"/>
    <property type="molecule type" value="Genomic_DNA"/>
</dbReference>
<evidence type="ECO:0000259" key="1">
    <source>
        <dbReference type="Pfam" id="PF00881"/>
    </source>
</evidence>
<dbReference type="PANTHER" id="PTHR43821:SF1">
    <property type="entry name" value="NAD(P)H NITROREDUCTASE YDJA-RELATED"/>
    <property type="match status" value="1"/>
</dbReference>
<dbReference type="GO" id="GO:0016491">
    <property type="term" value="F:oxidoreductase activity"/>
    <property type="evidence" value="ECO:0007669"/>
    <property type="project" value="InterPro"/>
</dbReference>
<dbReference type="InterPro" id="IPR052530">
    <property type="entry name" value="NAD(P)H_nitroreductase"/>
</dbReference>
<gene>
    <name evidence="2" type="ORF">BBD41_27970</name>
</gene>
<proteinExistence type="predicted"/>